<dbReference type="AlphaFoldDB" id="A0A6C0IM36"/>
<reference evidence="1" key="1">
    <citation type="journal article" date="2020" name="Nature">
        <title>Giant virus diversity and host interactions through global metagenomics.</title>
        <authorList>
            <person name="Schulz F."/>
            <person name="Roux S."/>
            <person name="Paez-Espino D."/>
            <person name="Jungbluth S."/>
            <person name="Walsh D.A."/>
            <person name="Denef V.J."/>
            <person name="McMahon K.D."/>
            <person name="Konstantinidis K.T."/>
            <person name="Eloe-Fadrosh E.A."/>
            <person name="Kyrpides N.C."/>
            <person name="Woyke T."/>
        </authorList>
    </citation>
    <scope>NUCLEOTIDE SEQUENCE</scope>
    <source>
        <strain evidence="1">GVMAG-M-3300023184-89</strain>
    </source>
</reference>
<protein>
    <submittedName>
        <fullName evidence="1">Uncharacterized protein</fullName>
    </submittedName>
</protein>
<dbReference type="EMBL" id="MN740193">
    <property type="protein sequence ID" value="QHT92593.1"/>
    <property type="molecule type" value="Genomic_DNA"/>
</dbReference>
<proteinExistence type="predicted"/>
<name>A0A6C0IM36_9ZZZZ</name>
<sequence>MYGVVNGVYFCNNDRVDQLNDRIAVRNIPSQKLQSQFDIRPVSSKYAIMPIFDRRAIPTVPIERMPTYSLATTFNPGNAQAPWSGYATNIDDNSKLRNQFFALQKCDQAYYVPPTTSDMYKVEVTGQPIQQPYPDLFNKQVFLPFNPNMCGGNDKFFDNCIRQQVKNYTQPF</sequence>
<evidence type="ECO:0000313" key="1">
    <source>
        <dbReference type="EMBL" id="QHT92593.1"/>
    </source>
</evidence>
<accession>A0A6C0IM36</accession>
<organism evidence="1">
    <name type="scientific">viral metagenome</name>
    <dbReference type="NCBI Taxonomy" id="1070528"/>
    <lineage>
        <taxon>unclassified sequences</taxon>
        <taxon>metagenomes</taxon>
        <taxon>organismal metagenomes</taxon>
    </lineage>
</organism>